<protein>
    <submittedName>
        <fullName evidence="1">Uncharacterized protein</fullName>
    </submittedName>
</protein>
<name>A0ACB0YN67_MELEN</name>
<sequence length="71" mass="8227">MFVILLTKSVLPLSIQVRMLVEHLLMLVWLVNLRKMFVMLSKTHTKLFLVEYKVVFLMLGRPLKAGLDVDG</sequence>
<gene>
    <name evidence="1" type="ORF">MENTE1834_LOCUS14516</name>
</gene>
<comment type="caution">
    <text evidence="1">The sequence shown here is derived from an EMBL/GenBank/DDBJ whole genome shotgun (WGS) entry which is preliminary data.</text>
</comment>
<dbReference type="EMBL" id="CAVMJV010000015">
    <property type="protein sequence ID" value="CAK5054835.1"/>
    <property type="molecule type" value="Genomic_DNA"/>
</dbReference>
<dbReference type="Proteomes" id="UP001497535">
    <property type="component" value="Unassembled WGS sequence"/>
</dbReference>
<evidence type="ECO:0000313" key="1">
    <source>
        <dbReference type="EMBL" id="CAK5054835.1"/>
    </source>
</evidence>
<organism evidence="1 2">
    <name type="scientific">Meloidogyne enterolobii</name>
    <name type="common">Root-knot nematode worm</name>
    <name type="synonym">Meloidogyne mayaguensis</name>
    <dbReference type="NCBI Taxonomy" id="390850"/>
    <lineage>
        <taxon>Eukaryota</taxon>
        <taxon>Metazoa</taxon>
        <taxon>Ecdysozoa</taxon>
        <taxon>Nematoda</taxon>
        <taxon>Chromadorea</taxon>
        <taxon>Rhabditida</taxon>
        <taxon>Tylenchina</taxon>
        <taxon>Tylenchomorpha</taxon>
        <taxon>Tylenchoidea</taxon>
        <taxon>Meloidogynidae</taxon>
        <taxon>Meloidogyninae</taxon>
        <taxon>Meloidogyne</taxon>
    </lineage>
</organism>
<accession>A0ACB0YN67</accession>
<proteinExistence type="predicted"/>
<evidence type="ECO:0000313" key="2">
    <source>
        <dbReference type="Proteomes" id="UP001497535"/>
    </source>
</evidence>
<keyword evidence="2" id="KW-1185">Reference proteome</keyword>
<reference evidence="1" key="1">
    <citation type="submission" date="2023-11" db="EMBL/GenBank/DDBJ databases">
        <authorList>
            <person name="Poullet M."/>
        </authorList>
    </citation>
    <scope>NUCLEOTIDE SEQUENCE</scope>
    <source>
        <strain evidence="1">E1834</strain>
    </source>
</reference>